<sequence>MHLLAPLLALTMSIIPSLALPNQQSTEIQSRQSGQVPLVITDLIIFQSYPEINLMSFISFHFSDPDPDRNHTISGNCTYAVNGKTSLYMDWYTYCDSSGDYGFLYQENTILLTRSWWYWRYVSCFLIRHQNPRTVFSHCVLSRSSTDLCVQRVSDVYHWLCAQRYQLDSREHDDFAGWGGPYADGAVVYSDYLYYRMNLRYFFCRFWSTSSRQASAVIVQA</sequence>
<evidence type="ECO:0000313" key="3">
    <source>
        <dbReference type="Proteomes" id="UP000799750"/>
    </source>
</evidence>
<gene>
    <name evidence="2" type="ORF">BU16DRAFT_533703</name>
</gene>
<reference evidence="2" key="1">
    <citation type="journal article" date="2020" name="Stud. Mycol.">
        <title>101 Dothideomycetes genomes: a test case for predicting lifestyles and emergence of pathogens.</title>
        <authorList>
            <person name="Haridas S."/>
            <person name="Albert R."/>
            <person name="Binder M."/>
            <person name="Bloem J."/>
            <person name="Labutti K."/>
            <person name="Salamov A."/>
            <person name="Andreopoulos B."/>
            <person name="Baker S."/>
            <person name="Barry K."/>
            <person name="Bills G."/>
            <person name="Bluhm B."/>
            <person name="Cannon C."/>
            <person name="Castanera R."/>
            <person name="Culley D."/>
            <person name="Daum C."/>
            <person name="Ezra D."/>
            <person name="Gonzalez J."/>
            <person name="Henrissat B."/>
            <person name="Kuo A."/>
            <person name="Liang C."/>
            <person name="Lipzen A."/>
            <person name="Lutzoni F."/>
            <person name="Magnuson J."/>
            <person name="Mondo S."/>
            <person name="Nolan M."/>
            <person name="Ohm R."/>
            <person name="Pangilinan J."/>
            <person name="Park H.-J."/>
            <person name="Ramirez L."/>
            <person name="Alfaro M."/>
            <person name="Sun H."/>
            <person name="Tritt A."/>
            <person name="Yoshinaga Y."/>
            <person name="Zwiers L.-H."/>
            <person name="Turgeon B."/>
            <person name="Goodwin S."/>
            <person name="Spatafora J."/>
            <person name="Crous P."/>
            <person name="Grigoriev I."/>
        </authorList>
    </citation>
    <scope>NUCLEOTIDE SEQUENCE</scope>
    <source>
        <strain evidence="2">CBS 269.34</strain>
    </source>
</reference>
<feature type="signal peptide" evidence="1">
    <location>
        <begin position="1"/>
        <end position="19"/>
    </location>
</feature>
<evidence type="ECO:0000313" key="2">
    <source>
        <dbReference type="EMBL" id="KAF2500965.1"/>
    </source>
</evidence>
<evidence type="ECO:0000256" key="1">
    <source>
        <dbReference type="SAM" id="SignalP"/>
    </source>
</evidence>
<proteinExistence type="predicted"/>
<feature type="chain" id="PRO_5025493663" description="AA1-like domain-containing protein" evidence="1">
    <location>
        <begin position="20"/>
        <end position="221"/>
    </location>
</feature>
<keyword evidence="3" id="KW-1185">Reference proteome</keyword>
<organism evidence="2 3">
    <name type="scientific">Lophium mytilinum</name>
    <dbReference type="NCBI Taxonomy" id="390894"/>
    <lineage>
        <taxon>Eukaryota</taxon>
        <taxon>Fungi</taxon>
        <taxon>Dikarya</taxon>
        <taxon>Ascomycota</taxon>
        <taxon>Pezizomycotina</taxon>
        <taxon>Dothideomycetes</taxon>
        <taxon>Pleosporomycetidae</taxon>
        <taxon>Mytilinidiales</taxon>
        <taxon>Mytilinidiaceae</taxon>
        <taxon>Lophium</taxon>
    </lineage>
</organism>
<protein>
    <recommendedName>
        <fullName evidence="4">AA1-like domain-containing protein</fullName>
    </recommendedName>
</protein>
<dbReference type="EMBL" id="MU004182">
    <property type="protein sequence ID" value="KAF2500965.1"/>
    <property type="molecule type" value="Genomic_DNA"/>
</dbReference>
<evidence type="ECO:0008006" key="4">
    <source>
        <dbReference type="Google" id="ProtNLM"/>
    </source>
</evidence>
<dbReference type="OrthoDB" id="3911545at2759"/>
<name>A0A6A6R840_9PEZI</name>
<dbReference type="AlphaFoldDB" id="A0A6A6R840"/>
<dbReference type="Proteomes" id="UP000799750">
    <property type="component" value="Unassembled WGS sequence"/>
</dbReference>
<keyword evidence="1" id="KW-0732">Signal</keyword>
<accession>A0A6A6R840</accession>